<dbReference type="RefSeq" id="WP_021620559.1">
    <property type="nucleotide sequence ID" value="NZ_KE952743.1"/>
</dbReference>
<feature type="non-terminal residue" evidence="1">
    <location>
        <position position="118"/>
    </location>
</feature>
<dbReference type="EMBL" id="AWSJ01000134">
    <property type="protein sequence ID" value="ERI09859.1"/>
    <property type="molecule type" value="Genomic_DNA"/>
</dbReference>
<proteinExistence type="predicted"/>
<keyword evidence="2" id="KW-1185">Reference proteome</keyword>
<dbReference type="AlphaFoldDB" id="U1WMQ1"/>
<accession>U1WMQ1</accession>
<gene>
    <name evidence="1" type="ORF">HMPREF0083_02057</name>
</gene>
<dbReference type="HOGENOM" id="CLU_2089760_0_0_9"/>
<name>U1WMQ1_ANEAE</name>
<organism evidence="1 2">
    <name type="scientific">Aneurinibacillus aneurinilyticus ATCC 12856</name>
    <dbReference type="NCBI Taxonomy" id="649747"/>
    <lineage>
        <taxon>Bacteria</taxon>
        <taxon>Bacillati</taxon>
        <taxon>Bacillota</taxon>
        <taxon>Bacilli</taxon>
        <taxon>Bacillales</taxon>
        <taxon>Paenibacillaceae</taxon>
        <taxon>Aneurinibacillus group</taxon>
        <taxon>Aneurinibacillus</taxon>
    </lineage>
</organism>
<evidence type="ECO:0000313" key="2">
    <source>
        <dbReference type="Proteomes" id="UP000016511"/>
    </source>
</evidence>
<reference evidence="1 2" key="1">
    <citation type="submission" date="2013-08" db="EMBL/GenBank/DDBJ databases">
        <authorList>
            <person name="Weinstock G."/>
            <person name="Sodergren E."/>
            <person name="Wylie T."/>
            <person name="Fulton L."/>
            <person name="Fulton R."/>
            <person name="Fronick C."/>
            <person name="O'Laughlin M."/>
            <person name="Godfrey J."/>
            <person name="Miner T."/>
            <person name="Herter B."/>
            <person name="Appelbaum E."/>
            <person name="Cordes M."/>
            <person name="Lek S."/>
            <person name="Wollam A."/>
            <person name="Pepin K.H."/>
            <person name="Palsikar V.B."/>
            <person name="Mitreva M."/>
            <person name="Wilson R.K."/>
        </authorList>
    </citation>
    <scope>NUCLEOTIDE SEQUENCE [LARGE SCALE GENOMIC DNA]</scope>
    <source>
        <strain evidence="1 2">ATCC 12856</strain>
    </source>
</reference>
<evidence type="ECO:0000313" key="1">
    <source>
        <dbReference type="EMBL" id="ERI09859.1"/>
    </source>
</evidence>
<sequence>MNRLYTETTIEELNEQKSDNKFPEDVVEQDNNQVLRNNLESQQNVQPQFAPHPGENSKRNTRYLWAGLADGVIDGVYGHKLTATLIKHSLQDSPSSMKITDARTQNLFNSFPKEVPFL</sequence>
<dbReference type="Proteomes" id="UP000016511">
    <property type="component" value="Unassembled WGS sequence"/>
</dbReference>
<protein>
    <submittedName>
        <fullName evidence="1">Uncharacterized protein</fullName>
    </submittedName>
</protein>
<dbReference type="GeneID" id="92838413"/>
<comment type="caution">
    <text evidence="1">The sequence shown here is derived from an EMBL/GenBank/DDBJ whole genome shotgun (WGS) entry which is preliminary data.</text>
</comment>